<accession>A0ABP6VDI5</accession>
<dbReference type="PANTHER" id="PTHR33392">
    <property type="entry name" value="POLYISOPRENYL-TEICHOIC ACID--PEPTIDOGLYCAN TEICHOIC ACID TRANSFERASE TAGU"/>
    <property type="match status" value="1"/>
</dbReference>
<feature type="compositionally biased region" description="Pro residues" evidence="2">
    <location>
        <begin position="32"/>
        <end position="43"/>
    </location>
</feature>
<feature type="domain" description="Cell envelope-related transcriptional attenuator" evidence="4">
    <location>
        <begin position="186"/>
        <end position="332"/>
    </location>
</feature>
<dbReference type="Gene3D" id="3.40.630.190">
    <property type="entry name" value="LCP protein"/>
    <property type="match status" value="1"/>
</dbReference>
<feature type="region of interest" description="Disordered" evidence="2">
    <location>
        <begin position="1"/>
        <end position="102"/>
    </location>
</feature>
<dbReference type="InterPro" id="IPR004474">
    <property type="entry name" value="LytR_CpsA_psr"/>
</dbReference>
<dbReference type="EMBL" id="BAAAZN010000002">
    <property type="protein sequence ID" value="GAA3532810.1"/>
    <property type="molecule type" value="Genomic_DNA"/>
</dbReference>
<keyword evidence="3" id="KW-0812">Transmembrane</keyword>
<feature type="compositionally biased region" description="Pro residues" evidence="2">
    <location>
        <begin position="81"/>
        <end position="97"/>
    </location>
</feature>
<dbReference type="NCBIfam" id="TIGR00350">
    <property type="entry name" value="lytR_cpsA_psr"/>
    <property type="match status" value="1"/>
</dbReference>
<proteinExistence type="inferred from homology"/>
<dbReference type="InterPro" id="IPR050922">
    <property type="entry name" value="LytR/CpsA/Psr_CW_biosynth"/>
</dbReference>
<evidence type="ECO:0000256" key="1">
    <source>
        <dbReference type="ARBA" id="ARBA00006068"/>
    </source>
</evidence>
<dbReference type="Proteomes" id="UP001500689">
    <property type="component" value="Unassembled WGS sequence"/>
</dbReference>
<name>A0ABP6VDI5_9PSEU</name>
<keyword evidence="6" id="KW-1185">Reference proteome</keyword>
<keyword evidence="3" id="KW-0472">Membrane</keyword>
<reference evidence="6" key="1">
    <citation type="journal article" date="2019" name="Int. J. Syst. Evol. Microbiol.">
        <title>The Global Catalogue of Microorganisms (GCM) 10K type strain sequencing project: providing services to taxonomists for standard genome sequencing and annotation.</title>
        <authorList>
            <consortium name="The Broad Institute Genomics Platform"/>
            <consortium name="The Broad Institute Genome Sequencing Center for Infectious Disease"/>
            <person name="Wu L."/>
            <person name="Ma J."/>
        </authorList>
    </citation>
    <scope>NUCLEOTIDE SEQUENCE [LARGE SCALE GENOMIC DNA]</scope>
    <source>
        <strain evidence="6">JCM 16898</strain>
    </source>
</reference>
<organism evidence="5 6">
    <name type="scientific">Amycolatopsis ultiminotia</name>
    <dbReference type="NCBI Taxonomy" id="543629"/>
    <lineage>
        <taxon>Bacteria</taxon>
        <taxon>Bacillati</taxon>
        <taxon>Actinomycetota</taxon>
        <taxon>Actinomycetes</taxon>
        <taxon>Pseudonocardiales</taxon>
        <taxon>Pseudonocardiaceae</taxon>
        <taxon>Amycolatopsis</taxon>
    </lineage>
</organism>
<evidence type="ECO:0000313" key="6">
    <source>
        <dbReference type="Proteomes" id="UP001500689"/>
    </source>
</evidence>
<sequence length="420" mass="44801">MRFTGPHTTTGFGERVMGPMTYGGDDRRRRMPPQPGGRPPQPGGRPRQHQRAQMLPLPGRESSPYDSRTRPMGAPGHGQGEPPPPPRQPPPGPPAGAPRPRRRRRWGVGKVLMTLVLIIVLFLGGVWAYLEFSINRVDALSDYDGRPAAASGSNWLIVGSDSRSGLTAEQEENLATGAESDAKGQRTDTIMVAHVPDNSTKPTLLSLPRDSQVKIPGHGTSKINAAFAIGGPALLAKTVEGATGLHIDHYAEIGFGGFANIVEAIGGVDMCIDKDMSDPKTGIDIKAGCQKLDGREALGFVRMRYSSATPRSDLDRVANQRKFIGALVSQIASPGTLLNPFDFFPLLSSAPDALTMDSGDHVHNLAGLAIAMRGISDGGVTTTTVPLTSSSAEHWDKSKSQQLFDALRNDTEVPSDVVTN</sequence>
<dbReference type="Pfam" id="PF03816">
    <property type="entry name" value="LytR_cpsA_psr"/>
    <property type="match status" value="1"/>
</dbReference>
<evidence type="ECO:0000256" key="3">
    <source>
        <dbReference type="SAM" id="Phobius"/>
    </source>
</evidence>
<comment type="caution">
    <text evidence="5">The sequence shown here is derived from an EMBL/GenBank/DDBJ whole genome shotgun (WGS) entry which is preliminary data.</text>
</comment>
<evidence type="ECO:0000313" key="5">
    <source>
        <dbReference type="EMBL" id="GAA3532810.1"/>
    </source>
</evidence>
<evidence type="ECO:0000259" key="4">
    <source>
        <dbReference type="Pfam" id="PF03816"/>
    </source>
</evidence>
<dbReference type="PANTHER" id="PTHR33392:SF6">
    <property type="entry name" value="POLYISOPRENYL-TEICHOIC ACID--PEPTIDOGLYCAN TEICHOIC ACID TRANSFERASE TAGU"/>
    <property type="match status" value="1"/>
</dbReference>
<feature type="compositionally biased region" description="Polar residues" evidence="2">
    <location>
        <begin position="1"/>
        <end position="11"/>
    </location>
</feature>
<keyword evidence="3" id="KW-1133">Transmembrane helix</keyword>
<gene>
    <name evidence="5" type="ORF">GCM10022222_15190</name>
</gene>
<evidence type="ECO:0000256" key="2">
    <source>
        <dbReference type="SAM" id="MobiDB-lite"/>
    </source>
</evidence>
<protein>
    <submittedName>
        <fullName evidence="5">LCP family protein</fullName>
    </submittedName>
</protein>
<comment type="similarity">
    <text evidence="1">Belongs to the LytR/CpsA/Psr (LCP) family.</text>
</comment>
<feature type="transmembrane region" description="Helical" evidence="3">
    <location>
        <begin position="111"/>
        <end position="130"/>
    </location>
</feature>